<proteinExistence type="predicted"/>
<dbReference type="AlphaFoldDB" id="A0A1Y1QVN1"/>
<protein>
    <submittedName>
        <fullName evidence="1">Uncharacterized protein</fullName>
    </submittedName>
</protein>
<evidence type="ECO:0000313" key="1">
    <source>
        <dbReference type="EMBL" id="OQX14379.1"/>
    </source>
</evidence>
<reference evidence="1 2" key="1">
    <citation type="submission" date="2017-01" db="EMBL/GenBank/DDBJ databases">
        <title>Novel large sulfur bacteria in the metagenomes of groundwater-fed chemosynthetic microbial mats in the Lake Huron basin.</title>
        <authorList>
            <person name="Sharrar A.M."/>
            <person name="Flood B.E."/>
            <person name="Bailey J.V."/>
            <person name="Jones D.S."/>
            <person name="Biddanda B."/>
            <person name="Ruberg S.A."/>
            <person name="Marcus D.N."/>
            <person name="Dick G.J."/>
        </authorList>
    </citation>
    <scope>NUCLEOTIDE SEQUENCE [LARGE SCALE GENOMIC DNA]</scope>
    <source>
        <strain evidence="1">A8</strain>
    </source>
</reference>
<name>A0A1Y1QVN1_9GAMM</name>
<comment type="caution">
    <text evidence="1">The sequence shown here is derived from an EMBL/GenBank/DDBJ whole genome shotgun (WGS) entry which is preliminary data.</text>
</comment>
<gene>
    <name evidence="1" type="ORF">BWK73_09700</name>
</gene>
<organism evidence="1 2">
    <name type="scientific">Thiothrix lacustris</name>
    <dbReference type="NCBI Taxonomy" id="525917"/>
    <lineage>
        <taxon>Bacteria</taxon>
        <taxon>Pseudomonadati</taxon>
        <taxon>Pseudomonadota</taxon>
        <taxon>Gammaproteobacteria</taxon>
        <taxon>Thiotrichales</taxon>
        <taxon>Thiotrichaceae</taxon>
        <taxon>Thiothrix</taxon>
    </lineage>
</organism>
<evidence type="ECO:0000313" key="2">
    <source>
        <dbReference type="Proteomes" id="UP000192491"/>
    </source>
</evidence>
<accession>A0A1Y1QVN1</accession>
<dbReference type="Proteomes" id="UP000192491">
    <property type="component" value="Unassembled WGS sequence"/>
</dbReference>
<dbReference type="EMBL" id="MTEJ01000030">
    <property type="protein sequence ID" value="OQX14379.1"/>
    <property type="molecule type" value="Genomic_DNA"/>
</dbReference>
<sequence>MTERKYAANFGFSTGRGGAHSSRTIMLDELSTLLATVGDINANKETYLQAIDIENCLGKRSGKTRILTFKHLVELYALDAACTLFRALRYFWQRDQAGQPLSALLCAYARDPLLSMATPFILAFPLGTTVGRETVESCIEAANPERFSKATLKSTAQNINASLTKSGHLMGKARKIRTMSNPTAGNVAYALLLGYLSGVRGENLFKTEYIKLLDCPVERAMELAEEASRKGWITFKRVGNVMEVLFPNLLTPQEMEWIREQN</sequence>